<sequence>MSANLVSTDLYGGAIKIDLPPGFMDVSMLREIPDNQEVYVNSRTEQEIKDNKYCDGLGSQESIIIDLLQRVKADSDFEALKIHLNEISEINQTVGGYEIIKTDEIESNTDDKCKAFSAIIRETSLKWGKKSEAHLLNICVGIIRLSAYDTDVLISINVPELQYTDSAYDILTNKIIKSFQLVDPSLFA</sequence>
<keyword evidence="2" id="KW-0813">Transport</keyword>
<protein>
    <submittedName>
        <fullName evidence="4">Related to Nuclear import protein MOG1</fullName>
    </submittedName>
</protein>
<accession>A0A376BAL3</accession>
<dbReference type="EMBL" id="UFAJ01000840">
    <property type="protein sequence ID" value="SSD61696.1"/>
    <property type="molecule type" value="Genomic_DNA"/>
</dbReference>
<dbReference type="SUPFAM" id="SSF55724">
    <property type="entry name" value="Mog1p/PsbP-like"/>
    <property type="match status" value="1"/>
</dbReference>
<dbReference type="PANTHER" id="PTHR15837">
    <property type="entry name" value="RAN GUANINE NUCLEOTIDE RELEASE FACTOR"/>
    <property type="match status" value="1"/>
</dbReference>
<evidence type="ECO:0000313" key="5">
    <source>
        <dbReference type="Proteomes" id="UP000262825"/>
    </source>
</evidence>
<dbReference type="OrthoDB" id="10255285at2759"/>
<evidence type="ECO:0000256" key="2">
    <source>
        <dbReference type="ARBA" id="ARBA00022448"/>
    </source>
</evidence>
<dbReference type="Gene3D" id="3.40.1000.10">
    <property type="entry name" value="Mog1/PsbP, alpha/beta/alpha sandwich"/>
    <property type="match status" value="1"/>
</dbReference>
<dbReference type="Pfam" id="PF04603">
    <property type="entry name" value="Mog1"/>
    <property type="match status" value="1"/>
</dbReference>
<dbReference type="PANTHER" id="PTHR15837:SF0">
    <property type="entry name" value="RAN GUANINE NUCLEOTIDE RELEASE FACTOR"/>
    <property type="match status" value="1"/>
</dbReference>
<dbReference type="GO" id="GO:0005634">
    <property type="term" value="C:nucleus"/>
    <property type="evidence" value="ECO:0007669"/>
    <property type="project" value="TreeGrafter"/>
</dbReference>
<keyword evidence="5" id="KW-1185">Reference proteome</keyword>
<gene>
    <name evidence="4" type="ORF">SCODWIG_03457</name>
</gene>
<comment type="similarity">
    <text evidence="1">Belongs to the MOG1 family.</text>
</comment>
<evidence type="ECO:0000256" key="3">
    <source>
        <dbReference type="ARBA" id="ARBA00022927"/>
    </source>
</evidence>
<dbReference type="AlphaFoldDB" id="A0A376BAL3"/>
<organism evidence="4 5">
    <name type="scientific">Saccharomycodes ludwigii</name>
    <dbReference type="NCBI Taxonomy" id="36035"/>
    <lineage>
        <taxon>Eukaryota</taxon>
        <taxon>Fungi</taxon>
        <taxon>Dikarya</taxon>
        <taxon>Ascomycota</taxon>
        <taxon>Saccharomycotina</taxon>
        <taxon>Saccharomycetes</taxon>
        <taxon>Saccharomycodales</taxon>
        <taxon>Saccharomycodaceae</taxon>
        <taxon>Saccharomycodes</taxon>
    </lineage>
</organism>
<proteinExistence type="inferred from homology"/>
<dbReference type="GO" id="GO:0005085">
    <property type="term" value="F:guanyl-nucleotide exchange factor activity"/>
    <property type="evidence" value="ECO:0007669"/>
    <property type="project" value="TreeGrafter"/>
</dbReference>
<dbReference type="VEuPathDB" id="FungiDB:SCODWIG_03457"/>
<dbReference type="GO" id="GO:0031267">
    <property type="term" value="F:small GTPase binding"/>
    <property type="evidence" value="ECO:0007669"/>
    <property type="project" value="TreeGrafter"/>
</dbReference>
<dbReference type="InterPro" id="IPR007681">
    <property type="entry name" value="Mog1"/>
</dbReference>
<dbReference type="Proteomes" id="UP000262825">
    <property type="component" value="Unassembled WGS sequence"/>
</dbReference>
<dbReference type="GO" id="GO:0006606">
    <property type="term" value="P:protein import into nucleus"/>
    <property type="evidence" value="ECO:0007669"/>
    <property type="project" value="TreeGrafter"/>
</dbReference>
<keyword evidence="3" id="KW-0653">Protein transport</keyword>
<name>A0A376BAL3_9ASCO</name>
<evidence type="ECO:0000256" key="1">
    <source>
        <dbReference type="ARBA" id="ARBA00010307"/>
    </source>
</evidence>
<reference evidence="5" key="1">
    <citation type="submission" date="2018-06" db="EMBL/GenBank/DDBJ databases">
        <authorList>
            <person name="Guldener U."/>
        </authorList>
    </citation>
    <scope>NUCLEOTIDE SEQUENCE [LARGE SCALE GENOMIC DNA]</scope>
    <source>
        <strain evidence="5">UTAD17</strain>
    </source>
</reference>
<dbReference type="InterPro" id="IPR016123">
    <property type="entry name" value="Mog1/PsbP_a/b/a-sand"/>
</dbReference>
<evidence type="ECO:0000313" key="4">
    <source>
        <dbReference type="EMBL" id="SSD61696.1"/>
    </source>
</evidence>